<organism evidence="1">
    <name type="scientific">Anguilla anguilla</name>
    <name type="common">European freshwater eel</name>
    <name type="synonym">Muraena anguilla</name>
    <dbReference type="NCBI Taxonomy" id="7936"/>
    <lineage>
        <taxon>Eukaryota</taxon>
        <taxon>Metazoa</taxon>
        <taxon>Chordata</taxon>
        <taxon>Craniata</taxon>
        <taxon>Vertebrata</taxon>
        <taxon>Euteleostomi</taxon>
        <taxon>Actinopterygii</taxon>
        <taxon>Neopterygii</taxon>
        <taxon>Teleostei</taxon>
        <taxon>Anguilliformes</taxon>
        <taxon>Anguillidae</taxon>
        <taxon>Anguilla</taxon>
    </lineage>
</organism>
<sequence length="44" mass="4979">MLARALTIAKTVALTETTRRLRLPTKDPKFPSILTPTIIFNDPR</sequence>
<accession>A0A0E9SH13</accession>
<dbReference type="EMBL" id="GBXM01067898">
    <property type="protein sequence ID" value="JAH40679.1"/>
    <property type="molecule type" value="Transcribed_RNA"/>
</dbReference>
<reference evidence="1" key="2">
    <citation type="journal article" date="2015" name="Fish Shellfish Immunol.">
        <title>Early steps in the European eel (Anguilla anguilla)-Vibrio vulnificus interaction in the gills: Role of the RtxA13 toxin.</title>
        <authorList>
            <person name="Callol A."/>
            <person name="Pajuelo D."/>
            <person name="Ebbesson L."/>
            <person name="Teles M."/>
            <person name="MacKenzie S."/>
            <person name="Amaro C."/>
        </authorList>
    </citation>
    <scope>NUCLEOTIDE SEQUENCE</scope>
</reference>
<name>A0A0E9SH13_ANGAN</name>
<reference evidence="1" key="1">
    <citation type="submission" date="2014-11" db="EMBL/GenBank/DDBJ databases">
        <authorList>
            <person name="Amaro Gonzalez C."/>
        </authorList>
    </citation>
    <scope>NUCLEOTIDE SEQUENCE</scope>
</reference>
<dbReference type="AlphaFoldDB" id="A0A0E9SH13"/>
<evidence type="ECO:0000313" key="1">
    <source>
        <dbReference type="EMBL" id="JAH40679.1"/>
    </source>
</evidence>
<protein>
    <submittedName>
        <fullName evidence="1">Uncharacterized protein</fullName>
    </submittedName>
</protein>
<proteinExistence type="predicted"/>